<feature type="region of interest" description="Disordered" evidence="1">
    <location>
        <begin position="82"/>
        <end position="224"/>
    </location>
</feature>
<dbReference type="AlphaFoldDB" id="A0AAE8MUM3"/>
<feature type="compositionally biased region" description="Low complexity" evidence="1">
    <location>
        <begin position="166"/>
        <end position="179"/>
    </location>
</feature>
<dbReference type="InterPro" id="IPR013887">
    <property type="entry name" value="UPF0592"/>
</dbReference>
<feature type="region of interest" description="Disordered" evidence="1">
    <location>
        <begin position="944"/>
        <end position="987"/>
    </location>
</feature>
<feature type="compositionally biased region" description="Low complexity" evidence="1">
    <location>
        <begin position="1079"/>
        <end position="1091"/>
    </location>
</feature>
<evidence type="ECO:0000313" key="3">
    <source>
        <dbReference type="Proteomes" id="UP001187682"/>
    </source>
</evidence>
<dbReference type="Pfam" id="PF08578">
    <property type="entry name" value="DUF1765"/>
    <property type="match status" value="1"/>
</dbReference>
<sequence length="1191" mass="130816">MAPAVSPGGSFHRSHSTPELYALANPDSSLSTLSFEIPSFQSSLNFDTRLSFGAEELDLSLPKDTAETNAASVTAEPVVADLDERPKLGRSNTISGRTRSWLPGSKSASNVRDLLTAFTTSPSGKDNVSPKDSQISKPHGTQETSQLTRSESVSGFGRSRKSQAQDPSSSLRASVDSSDVPTLPQDKGPRKGYSRFSKPGGKDQSSRPSDSVPSLPKAKSRTSSYFSIMNQRPATVFGKLGLGSDSDSSDASSSTSLALPTNTTDTIPSNPTSISDLNSSTDSSSLDVPSRGCERDPLSSVFKNLDLEVGILEANPTPPSLRMHVVKSTLLPFLQQYTNLASVRLLQPEDIERRAIVLNKWWTVLLDQLGSLGVQPTPGVDRVSLLDALTLLMMRPEWRQVTSYFQPLDARSPNEPLRRRPQNQSAGSPPGSAGVAGSAKSVEQNVRTMFVSNLVRQVELVVDKMSQRNATAGLVNFCGKACAYAFFFAPGVADILVRLWGLDTLLIQRVADEFGLPRRSNGESEDIVALFPPCLGNMGWSSIKTMGSSLRTVPSMSPELAKIRWYSPWIARWRGRDTDLFYIFCKYYHILAEEFMPDGLPLIEKSRAPAFVLVHSQVLAILDTTVHRQAALQAFGAASQLSDGIHGLDTSAAAMPGLPADFFKSMSENRLVALLKDFFSETSPALARARHTYAETFMAIMKAATKRISQFDFGASHTLCDFLEEALVAYDAAEVADDPSTRYVDWEFWFRVCRLISESLNAMTEMRVLCFIYTIWDTATRVPKRKEALCLDWLLSEETFYRLFNHWCPMIRAYYMRLLCWRICRDTGSPRKVDTKIFLAVAARLKTVWAHYLYLQEEADIRGCYAPSTAPCYPTPGKKFMIIRSEVNVPLANMFMGFDTIGKPPNPDELAERISSADPLQSKPDGKKKWSLLGLNKAKSDYKYSGGDDFERGRRAPPPPSKGGKNSSRFGGGTSSPSSESTSRAESPIFEEPRYVFRFVLNWYPPAAMPTVDRVLSRPRLPSPAQSWVSSRRRSIGELPPINPGLPPITRRISGSVQTGLINEAKNASPLSALDTAPRRASMSSSTFSRVTSDRSDSDNSDQPGSCPSLLDRGTTSSPDSETSGNGGTQPIKPCGEFVKSSVYAGRALAEWSIVVHECNNFVERRREEGILGLSDVEVPLLSLETHRRAN</sequence>
<organism evidence="2 3">
    <name type="scientific">Cephalotrichum gorgonifer</name>
    <dbReference type="NCBI Taxonomy" id="2041049"/>
    <lineage>
        <taxon>Eukaryota</taxon>
        <taxon>Fungi</taxon>
        <taxon>Dikarya</taxon>
        <taxon>Ascomycota</taxon>
        <taxon>Pezizomycotina</taxon>
        <taxon>Sordariomycetes</taxon>
        <taxon>Hypocreomycetidae</taxon>
        <taxon>Microascales</taxon>
        <taxon>Microascaceae</taxon>
        <taxon>Cephalotrichum</taxon>
    </lineage>
</organism>
<protein>
    <submittedName>
        <fullName evidence="2">Uncharacterized protein</fullName>
    </submittedName>
</protein>
<feature type="region of interest" description="Disordered" evidence="1">
    <location>
        <begin position="1018"/>
        <end position="1051"/>
    </location>
</feature>
<reference evidence="2" key="1">
    <citation type="submission" date="2018-03" db="EMBL/GenBank/DDBJ databases">
        <authorList>
            <person name="Guldener U."/>
        </authorList>
    </citation>
    <scope>NUCLEOTIDE SEQUENCE</scope>
</reference>
<comment type="caution">
    <text evidence="2">The sequence shown here is derived from an EMBL/GenBank/DDBJ whole genome shotgun (WGS) entry which is preliminary data.</text>
</comment>
<feature type="compositionally biased region" description="Low complexity" evidence="1">
    <location>
        <begin position="272"/>
        <end position="287"/>
    </location>
</feature>
<feature type="compositionally biased region" description="Low complexity" evidence="1">
    <location>
        <begin position="242"/>
        <end position="259"/>
    </location>
</feature>
<feature type="region of interest" description="Disordered" evidence="1">
    <location>
        <begin position="409"/>
        <end position="438"/>
    </location>
</feature>
<proteinExistence type="predicted"/>
<feature type="compositionally biased region" description="Polar residues" evidence="1">
    <location>
        <begin position="117"/>
        <end position="153"/>
    </location>
</feature>
<dbReference type="PANTHER" id="PTHR37988">
    <property type="entry name" value="UPF0592 MEMBRANE PROTEIN C7D4.03C"/>
    <property type="match status" value="1"/>
</dbReference>
<feature type="compositionally biased region" description="Low complexity" evidence="1">
    <location>
        <begin position="425"/>
        <end position="438"/>
    </location>
</feature>
<accession>A0AAE8MUM3</accession>
<evidence type="ECO:0000256" key="1">
    <source>
        <dbReference type="SAM" id="MobiDB-lite"/>
    </source>
</evidence>
<feature type="compositionally biased region" description="Low complexity" evidence="1">
    <location>
        <begin position="975"/>
        <end position="987"/>
    </location>
</feature>
<dbReference type="EMBL" id="ONZQ02000004">
    <property type="protein sequence ID" value="SPO00919.1"/>
    <property type="molecule type" value="Genomic_DNA"/>
</dbReference>
<dbReference type="Proteomes" id="UP001187682">
    <property type="component" value="Unassembled WGS sequence"/>
</dbReference>
<feature type="region of interest" description="Disordered" evidence="1">
    <location>
        <begin position="1072"/>
        <end position="1135"/>
    </location>
</feature>
<evidence type="ECO:0000313" key="2">
    <source>
        <dbReference type="EMBL" id="SPO00919.1"/>
    </source>
</evidence>
<name>A0AAE8MUM3_9PEZI</name>
<feature type="compositionally biased region" description="Polar residues" evidence="1">
    <location>
        <begin position="1114"/>
        <end position="1124"/>
    </location>
</feature>
<feature type="compositionally biased region" description="Polar residues" evidence="1">
    <location>
        <begin position="260"/>
        <end position="271"/>
    </location>
</feature>
<feature type="region of interest" description="Disordered" evidence="1">
    <location>
        <begin position="239"/>
        <end position="294"/>
    </location>
</feature>
<gene>
    <name evidence="2" type="ORF">DNG_03667</name>
</gene>
<keyword evidence="3" id="KW-1185">Reference proteome</keyword>
<dbReference type="PANTHER" id="PTHR37988:SF1">
    <property type="entry name" value="UPF0592 MEMBRANE PROTEIN C7D4.03C"/>
    <property type="match status" value="1"/>
</dbReference>